<reference evidence="16" key="1">
    <citation type="submission" date="2016-10" db="EMBL/GenBank/DDBJ databases">
        <authorList>
            <person name="de Groot N.N."/>
        </authorList>
    </citation>
    <scope>NUCLEOTIDE SEQUENCE</scope>
</reference>
<keyword evidence="9" id="KW-0547">Nucleotide-binding</keyword>
<evidence type="ECO:0000259" key="15">
    <source>
        <dbReference type="SMART" id="SM00840"/>
    </source>
</evidence>
<comment type="subcellular location">
    <subcellularLocation>
        <location evidence="2">Cytoplasm</location>
    </subcellularLocation>
</comment>
<evidence type="ECO:0000256" key="5">
    <source>
        <dbReference type="ARBA" id="ARBA00014738"/>
    </source>
</evidence>
<keyword evidence="13 16" id="KW-0030">Aminoacyl-tRNA synthetase</keyword>
<evidence type="ECO:0000256" key="4">
    <source>
        <dbReference type="ARBA" id="ARBA00012832"/>
    </source>
</evidence>
<dbReference type="SUPFAM" id="SSF47323">
    <property type="entry name" value="Anticodon-binding domain of a subclass of class I aminoacyl-tRNA synthetases"/>
    <property type="match status" value="1"/>
</dbReference>
<evidence type="ECO:0000256" key="9">
    <source>
        <dbReference type="ARBA" id="ARBA00022741"/>
    </source>
</evidence>
<dbReference type="InterPro" id="IPR009080">
    <property type="entry name" value="tRNAsynth_Ia_anticodon-bd"/>
</dbReference>
<evidence type="ECO:0000256" key="7">
    <source>
        <dbReference type="ARBA" id="ARBA00022598"/>
    </source>
</evidence>
<evidence type="ECO:0000256" key="6">
    <source>
        <dbReference type="ARBA" id="ARBA00022490"/>
    </source>
</evidence>
<dbReference type="InterPro" id="IPR015273">
    <property type="entry name" value="Cys-tRNA-synt_Ia_DALR"/>
</dbReference>
<evidence type="ECO:0000256" key="2">
    <source>
        <dbReference type="ARBA" id="ARBA00004496"/>
    </source>
</evidence>
<dbReference type="Pfam" id="PF09190">
    <property type="entry name" value="DALR_2"/>
    <property type="match status" value="1"/>
</dbReference>
<proteinExistence type="inferred from homology"/>
<sequence length="462" mass="52626">MLKIYNTLSKQKEVFHPIDPDKIGIYVCGMTVYDYCHMGHARVLVMFDVITRHLRRSFPKVEYVRNITDIDDKIIARAIENKEDIYSLTNRFIDAMHEDERALGVLEPDIEPRATDAMDQMFYMIKSLIEKGIAYQAKNGDVYYSVRKFEGYGKLSGKNLDDLEAGARVDVNSDKKDPLDFVLWKMAKIDEPSWESPWGNGRPGWHIECSAMSTHHLGNHFDIHGGGMDLSFPHHENEIAQSEGANGCTFVNTWMHVGFVNINDEKMSKSLNNFFTIRGVLENYDGETLRYFIMSSHYRSPLNFSDDNLNLAKTSLTRLYTAIRGLSASHAATNEVSQRFDFETKFNEALDDDFNTPIALSILFELAKLINSERDKDIDQANALAQLLIKLGGYIGILQMDADTFLKQGVDLDDEAIDAKIKQRDEAKAEKNFALSDQIRDELTELGIVLEDSSNGTSWRRK</sequence>
<keyword evidence="8" id="KW-0479">Metal-binding</keyword>
<evidence type="ECO:0000256" key="8">
    <source>
        <dbReference type="ARBA" id="ARBA00022723"/>
    </source>
</evidence>
<dbReference type="PANTHER" id="PTHR10890:SF3">
    <property type="entry name" value="CYSTEINE--TRNA LIGASE, CYTOPLASMIC"/>
    <property type="match status" value="1"/>
</dbReference>
<dbReference type="AlphaFoldDB" id="A0A1W1D9Q6"/>
<name>A0A1W1D9Q6_9ZZZZ</name>
<dbReference type="EMBL" id="FPHR01000018">
    <property type="protein sequence ID" value="SFV77166.1"/>
    <property type="molecule type" value="Genomic_DNA"/>
</dbReference>
<gene>
    <name evidence="16" type="ORF">MNB_SUP05-4-958</name>
</gene>
<dbReference type="CDD" id="cd00672">
    <property type="entry name" value="CysRS_core"/>
    <property type="match status" value="1"/>
</dbReference>
<accession>A0A1W1D9Q6</accession>
<dbReference type="SUPFAM" id="SSF52374">
    <property type="entry name" value="Nucleotidylyl transferase"/>
    <property type="match status" value="1"/>
</dbReference>
<evidence type="ECO:0000256" key="3">
    <source>
        <dbReference type="ARBA" id="ARBA00005594"/>
    </source>
</evidence>
<organism evidence="16">
    <name type="scientific">hydrothermal vent metagenome</name>
    <dbReference type="NCBI Taxonomy" id="652676"/>
    <lineage>
        <taxon>unclassified sequences</taxon>
        <taxon>metagenomes</taxon>
        <taxon>ecological metagenomes</taxon>
    </lineage>
</organism>
<dbReference type="InterPro" id="IPR032678">
    <property type="entry name" value="tRNA-synt_1_cat_dom"/>
</dbReference>
<dbReference type="GO" id="GO:0046872">
    <property type="term" value="F:metal ion binding"/>
    <property type="evidence" value="ECO:0007669"/>
    <property type="project" value="UniProtKB-KW"/>
</dbReference>
<dbReference type="FunFam" id="3.40.50.620:FF:000009">
    <property type="entry name" value="Cysteine--tRNA ligase"/>
    <property type="match status" value="1"/>
</dbReference>
<keyword evidence="6" id="KW-0963">Cytoplasm</keyword>
<dbReference type="GO" id="GO:0006423">
    <property type="term" value="P:cysteinyl-tRNA aminoacylation"/>
    <property type="evidence" value="ECO:0007669"/>
    <property type="project" value="InterPro"/>
</dbReference>
<comment type="cofactor">
    <cofactor evidence="1">
        <name>Zn(2+)</name>
        <dbReference type="ChEBI" id="CHEBI:29105"/>
    </cofactor>
</comment>
<protein>
    <recommendedName>
        <fullName evidence="5">Cysteine--tRNA ligase</fullName>
        <ecNumber evidence="4">6.1.1.16</ecNumber>
    </recommendedName>
    <alternativeName>
        <fullName evidence="14">Cysteinyl-tRNA synthetase</fullName>
    </alternativeName>
</protein>
<evidence type="ECO:0000256" key="1">
    <source>
        <dbReference type="ARBA" id="ARBA00001947"/>
    </source>
</evidence>
<dbReference type="PRINTS" id="PR00983">
    <property type="entry name" value="TRNASYNTHCYS"/>
</dbReference>
<dbReference type="PANTHER" id="PTHR10890">
    <property type="entry name" value="CYSTEINYL-TRNA SYNTHETASE"/>
    <property type="match status" value="1"/>
</dbReference>
<comment type="similarity">
    <text evidence="3">Belongs to the class-I aminoacyl-tRNA synthetase family.</text>
</comment>
<dbReference type="CDD" id="cd07963">
    <property type="entry name" value="Anticodon_Ia_Cys"/>
    <property type="match status" value="1"/>
</dbReference>
<evidence type="ECO:0000256" key="11">
    <source>
        <dbReference type="ARBA" id="ARBA00022840"/>
    </source>
</evidence>
<evidence type="ECO:0000256" key="10">
    <source>
        <dbReference type="ARBA" id="ARBA00022833"/>
    </source>
</evidence>
<dbReference type="GO" id="GO:0005829">
    <property type="term" value="C:cytosol"/>
    <property type="evidence" value="ECO:0007669"/>
    <property type="project" value="TreeGrafter"/>
</dbReference>
<evidence type="ECO:0000256" key="14">
    <source>
        <dbReference type="ARBA" id="ARBA00031499"/>
    </source>
</evidence>
<dbReference type="SMART" id="SM00840">
    <property type="entry name" value="DALR_2"/>
    <property type="match status" value="1"/>
</dbReference>
<evidence type="ECO:0000256" key="13">
    <source>
        <dbReference type="ARBA" id="ARBA00023146"/>
    </source>
</evidence>
<dbReference type="Pfam" id="PF01406">
    <property type="entry name" value="tRNA-synt_1e"/>
    <property type="match status" value="1"/>
</dbReference>
<feature type="domain" description="Cysteinyl-tRNA synthetase class Ia DALR" evidence="15">
    <location>
        <begin position="345"/>
        <end position="406"/>
    </location>
</feature>
<dbReference type="Gene3D" id="3.40.50.620">
    <property type="entry name" value="HUPs"/>
    <property type="match status" value="1"/>
</dbReference>
<dbReference type="GO" id="GO:0004817">
    <property type="term" value="F:cysteine-tRNA ligase activity"/>
    <property type="evidence" value="ECO:0007669"/>
    <property type="project" value="UniProtKB-EC"/>
</dbReference>
<dbReference type="GO" id="GO:0005524">
    <property type="term" value="F:ATP binding"/>
    <property type="evidence" value="ECO:0007669"/>
    <property type="project" value="UniProtKB-KW"/>
</dbReference>
<keyword evidence="10" id="KW-0862">Zinc</keyword>
<dbReference type="Gene3D" id="1.20.120.1910">
    <property type="entry name" value="Cysteine-tRNA ligase, C-terminal anti-codon recognition domain"/>
    <property type="match status" value="1"/>
</dbReference>
<dbReference type="InterPro" id="IPR024909">
    <property type="entry name" value="Cys-tRNA/MSH_ligase"/>
</dbReference>
<dbReference type="InterPro" id="IPR056411">
    <property type="entry name" value="CysS_C"/>
</dbReference>
<dbReference type="HAMAP" id="MF_00041">
    <property type="entry name" value="Cys_tRNA_synth"/>
    <property type="match status" value="1"/>
</dbReference>
<dbReference type="InterPro" id="IPR015803">
    <property type="entry name" value="Cys-tRNA-ligase"/>
</dbReference>
<keyword evidence="12" id="KW-0648">Protein biosynthesis</keyword>
<keyword evidence="11" id="KW-0067">ATP-binding</keyword>
<evidence type="ECO:0000313" key="16">
    <source>
        <dbReference type="EMBL" id="SFV77166.1"/>
    </source>
</evidence>
<keyword evidence="7 16" id="KW-0436">Ligase</keyword>
<dbReference type="NCBIfam" id="TIGR00435">
    <property type="entry name" value="cysS"/>
    <property type="match status" value="1"/>
</dbReference>
<dbReference type="Pfam" id="PF23493">
    <property type="entry name" value="CysS_C"/>
    <property type="match status" value="1"/>
</dbReference>
<evidence type="ECO:0000256" key="12">
    <source>
        <dbReference type="ARBA" id="ARBA00022917"/>
    </source>
</evidence>
<dbReference type="EC" id="6.1.1.16" evidence="4"/>
<dbReference type="InterPro" id="IPR014729">
    <property type="entry name" value="Rossmann-like_a/b/a_fold"/>
</dbReference>